<evidence type="ECO:0000256" key="7">
    <source>
        <dbReference type="ARBA" id="ARBA00023136"/>
    </source>
</evidence>
<dbReference type="GeneID" id="16993786"/>
<evidence type="ECO:0000256" key="8">
    <source>
        <dbReference type="PROSITE-ProRule" id="PRU00282"/>
    </source>
</evidence>
<reference evidence="12 13" key="1">
    <citation type="journal article" date="2004" name="Nature">
        <title>Genome sequence of the ultrasmall unicellular red alga Cyanidioschyzon merolae 10D.</title>
        <authorList>
            <person name="Matsuzaki M."/>
            <person name="Misumi O."/>
            <person name="Shin-i T."/>
            <person name="Maruyama S."/>
            <person name="Takahara M."/>
            <person name="Miyagishima S."/>
            <person name="Mori T."/>
            <person name="Nishida K."/>
            <person name="Yagisawa F."/>
            <person name="Nishida K."/>
            <person name="Yoshida Y."/>
            <person name="Nishimura Y."/>
            <person name="Nakao S."/>
            <person name="Kobayashi T."/>
            <person name="Momoyama Y."/>
            <person name="Higashiyama T."/>
            <person name="Minoda A."/>
            <person name="Sano M."/>
            <person name="Nomoto H."/>
            <person name="Oishi K."/>
            <person name="Hayashi H."/>
            <person name="Ohta F."/>
            <person name="Nishizaka S."/>
            <person name="Haga S."/>
            <person name="Miura S."/>
            <person name="Morishita T."/>
            <person name="Kabeya Y."/>
            <person name="Terasawa K."/>
            <person name="Suzuki Y."/>
            <person name="Ishii Y."/>
            <person name="Asakawa S."/>
            <person name="Takano H."/>
            <person name="Ohta N."/>
            <person name="Kuroiwa H."/>
            <person name="Tanaka K."/>
            <person name="Shimizu N."/>
            <person name="Sugano S."/>
            <person name="Sato N."/>
            <person name="Nozaki H."/>
            <person name="Ogasawara N."/>
            <person name="Kohara Y."/>
            <person name="Kuroiwa T."/>
        </authorList>
    </citation>
    <scope>NUCLEOTIDE SEQUENCE [LARGE SCALE GENOMIC DNA]</scope>
    <source>
        <strain evidence="12 13">10D</strain>
    </source>
</reference>
<keyword evidence="3 9" id="KW-0813">Transport</keyword>
<keyword evidence="4 8" id="KW-0812">Transmembrane</keyword>
<organism evidence="12 13">
    <name type="scientific">Cyanidioschyzon merolae (strain NIES-3377 / 10D)</name>
    <name type="common">Unicellular red alga</name>
    <dbReference type="NCBI Taxonomy" id="280699"/>
    <lineage>
        <taxon>Eukaryota</taxon>
        <taxon>Rhodophyta</taxon>
        <taxon>Bangiophyceae</taxon>
        <taxon>Cyanidiales</taxon>
        <taxon>Cyanidiaceae</taxon>
        <taxon>Cyanidioschyzon</taxon>
    </lineage>
</organism>
<reference evidence="12 13" key="2">
    <citation type="journal article" date="2007" name="BMC Biol.">
        <title>A 100%-complete sequence reveals unusually simple genomic features in the hot-spring red alga Cyanidioschyzon merolae.</title>
        <authorList>
            <person name="Nozaki H."/>
            <person name="Takano H."/>
            <person name="Misumi O."/>
            <person name="Terasawa K."/>
            <person name="Matsuzaki M."/>
            <person name="Maruyama S."/>
            <person name="Nishida K."/>
            <person name="Yagisawa F."/>
            <person name="Yoshida Y."/>
            <person name="Fujiwara T."/>
            <person name="Takio S."/>
            <person name="Tamura K."/>
            <person name="Chung S.J."/>
            <person name="Nakamura S."/>
            <person name="Kuroiwa H."/>
            <person name="Tanaka K."/>
            <person name="Sato N."/>
            <person name="Kuroiwa T."/>
        </authorList>
    </citation>
    <scope>NUCLEOTIDE SEQUENCE [LARGE SCALE GENOMIC DNA]</scope>
    <source>
        <strain evidence="12 13">10D</strain>
    </source>
</reference>
<dbReference type="Gene3D" id="1.50.40.10">
    <property type="entry name" value="Mitochondrial carrier domain"/>
    <property type="match status" value="2"/>
</dbReference>
<feature type="repeat" description="Solcar" evidence="8">
    <location>
        <begin position="68"/>
        <end position="160"/>
    </location>
</feature>
<gene>
    <name evidence="12" type="ORF">CYME_CMI146C</name>
</gene>
<dbReference type="Pfam" id="PF00153">
    <property type="entry name" value="Mito_carr"/>
    <property type="match status" value="3"/>
</dbReference>
<dbReference type="InterPro" id="IPR023395">
    <property type="entry name" value="MCP_dom_sf"/>
</dbReference>
<dbReference type="InterPro" id="IPR018108">
    <property type="entry name" value="MCP_transmembrane"/>
</dbReference>
<evidence type="ECO:0000256" key="1">
    <source>
        <dbReference type="ARBA" id="ARBA00004141"/>
    </source>
</evidence>
<dbReference type="OMA" id="TTVWKHE"/>
<name>M1V7R7_CYAM1</name>
<dbReference type="GO" id="GO:0006862">
    <property type="term" value="P:nucleotide transport"/>
    <property type="evidence" value="ECO:0007669"/>
    <property type="project" value="InterPro"/>
</dbReference>
<accession>M1V7R7</accession>
<evidence type="ECO:0000313" key="13">
    <source>
        <dbReference type="Proteomes" id="UP000007014"/>
    </source>
</evidence>
<evidence type="ECO:0000256" key="5">
    <source>
        <dbReference type="ARBA" id="ARBA00022737"/>
    </source>
</evidence>
<evidence type="ECO:0000256" key="10">
    <source>
        <dbReference type="SAM" id="MobiDB-lite"/>
    </source>
</evidence>
<dbReference type="RefSeq" id="XP_005536315.1">
    <property type="nucleotide sequence ID" value="XM_005536258.1"/>
</dbReference>
<sequence length="401" mass="43934">MTDGLRGPPDPLLDYQAEAERLAPPARVRGSVEALQGYVAQREPSARITGAPSGSSEDKGTGAGAQPRAGVTRAIAGLSAGCLSTLALHPFDLIKTRYQATDLHGKQGAFSYRTITNAVATIVREEGLRNGLYRGALPAVVGSSLSWGIYFESYQRAKMLVALLGQRVKSEYLSQRGSINHLISGTIAGIITVLLTNPIWLLKTRMQLERGSKDNFKGAQLSQNQGGVFSTMQSVWRDEGLRGFYRGIGPSMFLVTHGAIQFAVYEKIRLSLLRRRFMAKLSRSEELENELERSLDSISLRNSAGQAERLSVIESLIAATASKVIASLVTYPLQVARTRMQQRGADPVAYGSMIRALRTIYMRNSFRGLYRGIVANLLRVAPSSAITFMCYEQISQLLDRL</sequence>
<comment type="similarity">
    <text evidence="2 9">Belongs to the mitochondrial carrier (TC 2.A.29) family.</text>
</comment>
<dbReference type="OrthoDB" id="269120at2759"/>
<dbReference type="eggNOG" id="KOG0764">
    <property type="taxonomic scope" value="Eukaryota"/>
</dbReference>
<dbReference type="Gramene" id="CMI146CT">
    <property type="protein sequence ID" value="CMI146CT"/>
    <property type="gene ID" value="CMI146C"/>
</dbReference>
<feature type="repeat" description="Solcar" evidence="8">
    <location>
        <begin position="176"/>
        <end position="271"/>
    </location>
</feature>
<dbReference type="InterPro" id="IPR044712">
    <property type="entry name" value="SLC25A32-like"/>
</dbReference>
<proteinExistence type="inferred from homology"/>
<keyword evidence="6 11" id="KW-1133">Transmembrane helix</keyword>
<dbReference type="Proteomes" id="UP000007014">
    <property type="component" value="Chromosome 9"/>
</dbReference>
<dbReference type="EMBL" id="AP006491">
    <property type="protein sequence ID" value="BAM80029.1"/>
    <property type="molecule type" value="Genomic_DNA"/>
</dbReference>
<comment type="subcellular location">
    <subcellularLocation>
        <location evidence="1">Membrane</location>
        <topology evidence="1">Multi-pass membrane protein</topology>
    </subcellularLocation>
</comment>
<keyword evidence="5" id="KW-0677">Repeat</keyword>
<feature type="transmembrane region" description="Helical" evidence="11">
    <location>
        <begin position="182"/>
        <end position="202"/>
    </location>
</feature>
<protein>
    <submittedName>
        <fullName evidence="12">Similar to folate transporter/carrier</fullName>
    </submittedName>
</protein>
<dbReference type="SUPFAM" id="SSF103506">
    <property type="entry name" value="Mitochondrial carrier"/>
    <property type="match status" value="1"/>
</dbReference>
<evidence type="ECO:0000256" key="9">
    <source>
        <dbReference type="RuleBase" id="RU000488"/>
    </source>
</evidence>
<dbReference type="HOGENOM" id="CLU_015166_6_4_1"/>
<keyword evidence="7 8" id="KW-0472">Membrane</keyword>
<keyword evidence="13" id="KW-1185">Reference proteome</keyword>
<feature type="region of interest" description="Disordered" evidence="10">
    <location>
        <begin position="39"/>
        <end position="67"/>
    </location>
</feature>
<evidence type="ECO:0000313" key="12">
    <source>
        <dbReference type="EMBL" id="BAM80029.1"/>
    </source>
</evidence>
<evidence type="ECO:0000256" key="11">
    <source>
        <dbReference type="SAM" id="Phobius"/>
    </source>
</evidence>
<evidence type="ECO:0000256" key="4">
    <source>
        <dbReference type="ARBA" id="ARBA00022692"/>
    </source>
</evidence>
<dbReference type="PROSITE" id="PS50920">
    <property type="entry name" value="SOLCAR"/>
    <property type="match status" value="3"/>
</dbReference>
<evidence type="ECO:0000256" key="2">
    <source>
        <dbReference type="ARBA" id="ARBA00006375"/>
    </source>
</evidence>
<dbReference type="GO" id="GO:0016020">
    <property type="term" value="C:membrane"/>
    <property type="evidence" value="ECO:0007669"/>
    <property type="project" value="UniProtKB-SubCell"/>
</dbReference>
<dbReference type="KEGG" id="cme:CYME_CMI146C"/>
<dbReference type="GO" id="GO:0055085">
    <property type="term" value="P:transmembrane transport"/>
    <property type="evidence" value="ECO:0007669"/>
    <property type="project" value="InterPro"/>
</dbReference>
<evidence type="ECO:0000256" key="3">
    <source>
        <dbReference type="ARBA" id="ARBA00022448"/>
    </source>
</evidence>
<dbReference type="PANTHER" id="PTHR45683">
    <property type="entry name" value="MITOCHONDRIAL NICOTINAMIDE ADENINE DINUCLEOTIDE TRANSPORTER 1-RELATED-RELATED"/>
    <property type="match status" value="1"/>
</dbReference>
<feature type="repeat" description="Solcar" evidence="8">
    <location>
        <begin position="310"/>
        <end position="397"/>
    </location>
</feature>
<evidence type="ECO:0000256" key="6">
    <source>
        <dbReference type="ARBA" id="ARBA00022989"/>
    </source>
</evidence>
<dbReference type="AlphaFoldDB" id="M1V7R7"/>